<keyword evidence="3" id="KW-0966">Cell projection</keyword>
<dbReference type="PROSITE" id="PS50106">
    <property type="entry name" value="PDZ"/>
    <property type="match status" value="1"/>
</dbReference>
<dbReference type="SUPFAM" id="SSF50156">
    <property type="entry name" value="PDZ domain-like"/>
    <property type="match status" value="1"/>
</dbReference>
<reference evidence="5" key="1">
    <citation type="submission" date="2020-11" db="EMBL/GenBank/DDBJ databases">
        <authorList>
            <person name="Tran Van P."/>
        </authorList>
    </citation>
    <scope>NUCLEOTIDE SEQUENCE</scope>
</reference>
<dbReference type="InterPro" id="IPR051844">
    <property type="entry name" value="USH2_Complex_Protein"/>
</dbReference>
<evidence type="ECO:0000313" key="5">
    <source>
        <dbReference type="EMBL" id="CAD7229521.1"/>
    </source>
</evidence>
<evidence type="ECO:0000256" key="2">
    <source>
        <dbReference type="ARBA" id="ARBA00022737"/>
    </source>
</evidence>
<dbReference type="PANTHER" id="PTHR23116:SF29">
    <property type="entry name" value="PDZ DOMAIN-CONTAINING PROTEIN 7"/>
    <property type="match status" value="1"/>
</dbReference>
<dbReference type="OrthoDB" id="10029564at2759"/>
<dbReference type="InterPro" id="IPR036034">
    <property type="entry name" value="PDZ_sf"/>
</dbReference>
<name>A0A7R8WIR2_9CRUS</name>
<dbReference type="InterPro" id="IPR001478">
    <property type="entry name" value="PDZ"/>
</dbReference>
<accession>A0A7R8WIR2</accession>
<dbReference type="GO" id="GO:0042995">
    <property type="term" value="C:cell projection"/>
    <property type="evidence" value="ECO:0007669"/>
    <property type="project" value="UniProtKB-SubCell"/>
</dbReference>
<sequence>MPGFRCHEGGPDQRNLSNGFGVLKPRAIGDQILEANGVTFTSITHQEAVRLLKKARRFLFRLRYVGRVPNSAAFDEDVTCPGVNQVDNVFRCRHSSFSPPEVPQPDSTSFRPPVEVPPSPSPSRSATYSK</sequence>
<dbReference type="AlphaFoldDB" id="A0A7R8WIR2"/>
<dbReference type="Pfam" id="PF00595">
    <property type="entry name" value="PDZ"/>
    <property type="match status" value="1"/>
</dbReference>
<evidence type="ECO:0000256" key="3">
    <source>
        <dbReference type="ARBA" id="ARBA00023273"/>
    </source>
</evidence>
<dbReference type="Gene3D" id="2.30.42.10">
    <property type="match status" value="1"/>
</dbReference>
<evidence type="ECO:0000256" key="1">
    <source>
        <dbReference type="ARBA" id="ARBA00004316"/>
    </source>
</evidence>
<dbReference type="PANTHER" id="PTHR23116">
    <property type="entry name" value="PDZ DOMAIN CONTAINING WHIRLIN AND HARMONIN-RELATED"/>
    <property type="match status" value="1"/>
</dbReference>
<dbReference type="GO" id="GO:0005886">
    <property type="term" value="C:plasma membrane"/>
    <property type="evidence" value="ECO:0007669"/>
    <property type="project" value="TreeGrafter"/>
</dbReference>
<dbReference type="EMBL" id="OB662115">
    <property type="protein sequence ID" value="CAD7229521.1"/>
    <property type="molecule type" value="Genomic_DNA"/>
</dbReference>
<evidence type="ECO:0000256" key="4">
    <source>
        <dbReference type="SAM" id="MobiDB-lite"/>
    </source>
</evidence>
<comment type="subcellular location">
    <subcellularLocation>
        <location evidence="1">Cell projection</location>
    </subcellularLocation>
</comment>
<feature type="region of interest" description="Disordered" evidence="4">
    <location>
        <begin position="94"/>
        <end position="130"/>
    </location>
</feature>
<proteinExistence type="predicted"/>
<organism evidence="5">
    <name type="scientific">Cyprideis torosa</name>
    <dbReference type="NCBI Taxonomy" id="163714"/>
    <lineage>
        <taxon>Eukaryota</taxon>
        <taxon>Metazoa</taxon>
        <taxon>Ecdysozoa</taxon>
        <taxon>Arthropoda</taxon>
        <taxon>Crustacea</taxon>
        <taxon>Oligostraca</taxon>
        <taxon>Ostracoda</taxon>
        <taxon>Podocopa</taxon>
        <taxon>Podocopida</taxon>
        <taxon>Cytherocopina</taxon>
        <taxon>Cytheroidea</taxon>
        <taxon>Cytherideidae</taxon>
        <taxon>Cyprideis</taxon>
    </lineage>
</organism>
<gene>
    <name evidence="5" type="ORF">CTOB1V02_LOCUS7390</name>
</gene>
<keyword evidence="2" id="KW-0677">Repeat</keyword>
<protein>
    <submittedName>
        <fullName evidence="5">Uncharacterized protein</fullName>
    </submittedName>
</protein>